<proteinExistence type="predicted"/>
<dbReference type="OrthoDB" id="5421421at2759"/>
<comment type="caution">
    <text evidence="2">The sequence shown here is derived from an EMBL/GenBank/DDBJ whole genome shotgun (WGS) entry which is preliminary data.</text>
</comment>
<feature type="region of interest" description="Disordered" evidence="1">
    <location>
        <begin position="218"/>
        <end position="250"/>
    </location>
</feature>
<keyword evidence="3" id="KW-1185">Reference proteome</keyword>
<dbReference type="AlphaFoldDB" id="V5FUI4"/>
<name>V5FUI4_BYSSN</name>
<dbReference type="HOGENOM" id="CLU_053161_1_0_1"/>
<sequence>MYRRLEPALQGSFASFCLFYRNCTRGVRVYGVWSVVDYVSDLKIIWGQEMSFPRRNTGSADRMEEYMTDLDPHWSSIDASQFIGVTLPYSTAGHPSAAALTPISLPDSSFVDTGPSPVLNRQSQEYSYQSITDPTPQYHGLGITAPFSGDFPVQAPAGYGFTHGGQIIDYNPPTSTCAITSPRDPRRTDMKTATPRGRTPVSILPHPEGLRRMEQERLHGHVQESNPQKLRRPRPITRGRRDPNAEEEDDFVEQLRGENVAWRVVAERFRERFHKDTSEARLQMRLQRRRKGRAAMWDEDDIRLLKRAYEYWRDEKYTIIAHKLQELGAKRIYTEQECEAQIQIELGELPGLSDVHAPPPPAPARPDAHRRRKRASLKLTRRREEGEDD</sequence>
<dbReference type="Proteomes" id="UP000018001">
    <property type="component" value="Unassembled WGS sequence"/>
</dbReference>
<reference evidence="3" key="1">
    <citation type="journal article" date="2014" name="Genome Announc.">
        <title>Draft genome sequence of the formaldehyde-resistant fungus Byssochlamys spectabilis No. 5 (anamorph Paecilomyces variotii No. 5) (NBRC109023).</title>
        <authorList>
            <person name="Oka T."/>
            <person name="Ekino K."/>
            <person name="Fukuda K."/>
            <person name="Nomura Y."/>
        </authorList>
    </citation>
    <scope>NUCLEOTIDE SEQUENCE [LARGE SCALE GENOMIC DNA]</scope>
    <source>
        <strain evidence="3">No. 5 / NBRC 109023</strain>
    </source>
</reference>
<dbReference type="InParanoid" id="V5FUI4"/>
<protein>
    <submittedName>
        <fullName evidence="2">Uncharacterized protein</fullName>
    </submittedName>
</protein>
<evidence type="ECO:0000313" key="2">
    <source>
        <dbReference type="EMBL" id="GAD93351.1"/>
    </source>
</evidence>
<accession>V5FUI4</accession>
<feature type="region of interest" description="Disordered" evidence="1">
    <location>
        <begin position="351"/>
        <end position="389"/>
    </location>
</feature>
<evidence type="ECO:0000313" key="3">
    <source>
        <dbReference type="Proteomes" id="UP000018001"/>
    </source>
</evidence>
<gene>
    <name evidence="2" type="ORF">PVAR5_1961</name>
</gene>
<feature type="compositionally biased region" description="Basic residues" evidence="1">
    <location>
        <begin position="229"/>
        <end position="238"/>
    </location>
</feature>
<dbReference type="eggNOG" id="ENOG502S91F">
    <property type="taxonomic scope" value="Eukaryota"/>
</dbReference>
<feature type="region of interest" description="Disordered" evidence="1">
    <location>
        <begin position="177"/>
        <end position="205"/>
    </location>
</feature>
<feature type="compositionally biased region" description="Basic residues" evidence="1">
    <location>
        <begin position="368"/>
        <end position="381"/>
    </location>
</feature>
<dbReference type="EMBL" id="BAUL01000054">
    <property type="protein sequence ID" value="GAD93351.1"/>
    <property type="molecule type" value="Genomic_DNA"/>
</dbReference>
<organism evidence="2 3">
    <name type="scientific">Byssochlamys spectabilis (strain No. 5 / NBRC 109023)</name>
    <name type="common">Paecilomyces variotii</name>
    <dbReference type="NCBI Taxonomy" id="1356009"/>
    <lineage>
        <taxon>Eukaryota</taxon>
        <taxon>Fungi</taxon>
        <taxon>Dikarya</taxon>
        <taxon>Ascomycota</taxon>
        <taxon>Pezizomycotina</taxon>
        <taxon>Eurotiomycetes</taxon>
        <taxon>Eurotiomycetidae</taxon>
        <taxon>Eurotiales</taxon>
        <taxon>Thermoascaceae</taxon>
        <taxon>Paecilomyces</taxon>
    </lineage>
</organism>
<evidence type="ECO:0000256" key="1">
    <source>
        <dbReference type="SAM" id="MobiDB-lite"/>
    </source>
</evidence>